<feature type="domain" description="Histidine-specific methyltransferase SAM-dependent" evidence="3">
    <location>
        <begin position="23"/>
        <end position="321"/>
    </location>
</feature>
<dbReference type="PANTHER" id="PTHR43397:SF1">
    <property type="entry name" value="ERGOTHIONEINE BIOSYNTHESIS PROTEIN 1"/>
    <property type="match status" value="1"/>
</dbReference>
<dbReference type="InterPro" id="IPR019257">
    <property type="entry name" value="MeTrfase_dom"/>
</dbReference>
<organism evidence="4 5">
    <name type="scientific">Pseudolysobacter antarcticus</name>
    <dbReference type="NCBI Taxonomy" id="2511995"/>
    <lineage>
        <taxon>Bacteria</taxon>
        <taxon>Pseudomonadati</taxon>
        <taxon>Pseudomonadota</taxon>
        <taxon>Gammaproteobacteria</taxon>
        <taxon>Lysobacterales</taxon>
        <taxon>Rhodanobacteraceae</taxon>
        <taxon>Pseudolysobacter</taxon>
    </lineage>
</organism>
<reference evidence="4 5" key="1">
    <citation type="submission" date="2019-01" db="EMBL/GenBank/DDBJ databases">
        <title>Pseudolysobacter antarctica gen. nov., sp. nov., isolated from Fildes Peninsula, Antarctica.</title>
        <authorList>
            <person name="Wei Z."/>
            <person name="Peng F."/>
        </authorList>
    </citation>
    <scope>NUCLEOTIDE SEQUENCE [LARGE SCALE GENOMIC DNA]</scope>
    <source>
        <strain evidence="4 5">AQ6-296</strain>
    </source>
</reference>
<dbReference type="Proteomes" id="UP000291562">
    <property type="component" value="Chromosome"/>
</dbReference>
<sequence>MIVPARHLPGHGMPPSDHAAMLADVREGLQRTPKRLSSKYFYDAEGSALFEAICVQPEYYLTGAELAIMREHSAAIAAVLGPSVLLIEYGSGSGLKTQLLLAQLVEPAAYVPVEISQAALLESVARLGETFPQIEMLPLCADFTQRIIPPRSAKPPQRRVIYFPGSTLGNLEAHEALALLSKMRDEMGEHGAALIGIDLKKDSAIIEAAYNDAAGVTAAFTLNMLARFNRELGADFDLAQFNHRARYNCMAGRIETHIVSRCAQTVHIADRLFKFAADEAMLVEYSCKYSLDDFARLAARAGLRVKSIWMDAEQQFSLQYLVRAEAQA</sequence>
<dbReference type="InterPro" id="IPR035094">
    <property type="entry name" value="EgtD"/>
</dbReference>
<name>A0A411HHZ0_9GAMM</name>
<protein>
    <submittedName>
        <fullName evidence="4">L-histidine N(Alpha)-methyltransferase</fullName>
        <ecNumber evidence="4">2.1.1.44</ecNumber>
    </submittedName>
</protein>
<dbReference type="InterPro" id="IPR029063">
    <property type="entry name" value="SAM-dependent_MTases_sf"/>
</dbReference>
<accession>A0A411HHZ0</accession>
<evidence type="ECO:0000256" key="1">
    <source>
        <dbReference type="ARBA" id="ARBA00022603"/>
    </source>
</evidence>
<dbReference type="GO" id="GO:0052706">
    <property type="term" value="F:L-histidine N(alpha)-methyltransferase activity"/>
    <property type="evidence" value="ECO:0007669"/>
    <property type="project" value="UniProtKB-EC"/>
</dbReference>
<dbReference type="RefSeq" id="WP_129832372.1">
    <property type="nucleotide sequence ID" value="NZ_CP035704.1"/>
</dbReference>
<keyword evidence="2 4" id="KW-0808">Transferase</keyword>
<gene>
    <name evidence="4" type="primary">egtD</name>
    <name evidence="4" type="ORF">ELE36_06890</name>
</gene>
<dbReference type="InterPro" id="IPR051128">
    <property type="entry name" value="EgtD_Methyltrsf_superfamily"/>
</dbReference>
<dbReference type="SUPFAM" id="SSF53335">
    <property type="entry name" value="S-adenosyl-L-methionine-dependent methyltransferases"/>
    <property type="match status" value="1"/>
</dbReference>
<dbReference type="EC" id="2.1.1.44" evidence="4"/>
<dbReference type="KEGG" id="xbc:ELE36_06890"/>
<dbReference type="PIRSF" id="PIRSF018005">
    <property type="entry name" value="UCP018005"/>
    <property type="match status" value="1"/>
</dbReference>
<dbReference type="EMBL" id="CP035704">
    <property type="protein sequence ID" value="QBB70113.1"/>
    <property type="molecule type" value="Genomic_DNA"/>
</dbReference>
<keyword evidence="5" id="KW-1185">Reference proteome</keyword>
<dbReference type="InterPro" id="IPR017804">
    <property type="entry name" value="MeTrfase_EgtD-like"/>
</dbReference>
<dbReference type="AlphaFoldDB" id="A0A411HHZ0"/>
<dbReference type="NCBIfam" id="TIGR03438">
    <property type="entry name" value="egtD_ergothio"/>
    <property type="match status" value="1"/>
</dbReference>
<evidence type="ECO:0000313" key="4">
    <source>
        <dbReference type="EMBL" id="QBB70113.1"/>
    </source>
</evidence>
<evidence type="ECO:0000259" key="3">
    <source>
        <dbReference type="Pfam" id="PF10017"/>
    </source>
</evidence>
<evidence type="ECO:0000256" key="2">
    <source>
        <dbReference type="ARBA" id="ARBA00022679"/>
    </source>
</evidence>
<evidence type="ECO:0000313" key="5">
    <source>
        <dbReference type="Proteomes" id="UP000291562"/>
    </source>
</evidence>
<dbReference type="Gene3D" id="3.40.50.150">
    <property type="entry name" value="Vaccinia Virus protein VP39"/>
    <property type="match status" value="1"/>
</dbReference>
<dbReference type="OrthoDB" id="5289726at2"/>
<dbReference type="Pfam" id="PF10017">
    <property type="entry name" value="Methyltransf_33"/>
    <property type="match status" value="1"/>
</dbReference>
<dbReference type="GO" id="GO:0032259">
    <property type="term" value="P:methylation"/>
    <property type="evidence" value="ECO:0007669"/>
    <property type="project" value="UniProtKB-KW"/>
</dbReference>
<proteinExistence type="predicted"/>
<dbReference type="PANTHER" id="PTHR43397">
    <property type="entry name" value="ERGOTHIONEINE BIOSYNTHESIS PROTEIN 1"/>
    <property type="match status" value="1"/>
</dbReference>
<keyword evidence="1 4" id="KW-0489">Methyltransferase</keyword>